<protein>
    <submittedName>
        <fullName evidence="1">Uncharacterized protein</fullName>
    </submittedName>
</protein>
<sequence length="150" mass="16330">MPAMAVEGDGDTISRCGGDAMMSVFRSSSLPSFSSPKLVHCFGIQNPHTLKKEFSLNVSTKILVGNAIYDRGRNLGLIVVTQGKILKVYQIRGFCSCGWTRRERTKHKGGSVSFIIGGEKLVQVAFVAKVVAAAAKVAFDAAFQLMRLWF</sequence>
<evidence type="ECO:0000313" key="1">
    <source>
        <dbReference type="EMBL" id="KAJ4957479.1"/>
    </source>
</evidence>
<dbReference type="EMBL" id="JAMYWD010000010">
    <property type="protein sequence ID" value="KAJ4957479.1"/>
    <property type="molecule type" value="Genomic_DNA"/>
</dbReference>
<name>A0A9Q0H1H5_9MAGN</name>
<dbReference type="Proteomes" id="UP001141806">
    <property type="component" value="Unassembled WGS sequence"/>
</dbReference>
<dbReference type="AlphaFoldDB" id="A0A9Q0H1H5"/>
<keyword evidence="2" id="KW-1185">Reference proteome</keyword>
<reference evidence="1" key="1">
    <citation type="journal article" date="2023" name="Plant J.">
        <title>The genome of the king protea, Protea cynaroides.</title>
        <authorList>
            <person name="Chang J."/>
            <person name="Duong T.A."/>
            <person name="Schoeman C."/>
            <person name="Ma X."/>
            <person name="Roodt D."/>
            <person name="Barker N."/>
            <person name="Li Z."/>
            <person name="Van de Peer Y."/>
            <person name="Mizrachi E."/>
        </authorList>
    </citation>
    <scope>NUCLEOTIDE SEQUENCE</scope>
    <source>
        <tissue evidence="1">Young leaves</tissue>
    </source>
</reference>
<accession>A0A9Q0H1H5</accession>
<evidence type="ECO:0000313" key="2">
    <source>
        <dbReference type="Proteomes" id="UP001141806"/>
    </source>
</evidence>
<gene>
    <name evidence="1" type="ORF">NE237_024590</name>
</gene>
<proteinExistence type="predicted"/>
<comment type="caution">
    <text evidence="1">The sequence shown here is derived from an EMBL/GenBank/DDBJ whole genome shotgun (WGS) entry which is preliminary data.</text>
</comment>
<organism evidence="1 2">
    <name type="scientific">Protea cynaroides</name>
    <dbReference type="NCBI Taxonomy" id="273540"/>
    <lineage>
        <taxon>Eukaryota</taxon>
        <taxon>Viridiplantae</taxon>
        <taxon>Streptophyta</taxon>
        <taxon>Embryophyta</taxon>
        <taxon>Tracheophyta</taxon>
        <taxon>Spermatophyta</taxon>
        <taxon>Magnoliopsida</taxon>
        <taxon>Proteales</taxon>
        <taxon>Proteaceae</taxon>
        <taxon>Protea</taxon>
    </lineage>
</organism>